<accession>A0A375E593</accession>
<dbReference type="EMBL" id="OFTH01000034">
    <property type="protein sequence ID" value="SOZ66269.1"/>
    <property type="molecule type" value="Genomic_DNA"/>
</dbReference>
<sequence>MRAHTRTGTALVRAFGGVGEVRGLPRNAKEKIEVPRVAV</sequence>
<organism evidence="1">
    <name type="scientific">Cupriavidus taiwanensis</name>
    <dbReference type="NCBI Taxonomy" id="164546"/>
    <lineage>
        <taxon>Bacteria</taxon>
        <taxon>Pseudomonadati</taxon>
        <taxon>Pseudomonadota</taxon>
        <taxon>Betaproteobacteria</taxon>
        <taxon>Burkholderiales</taxon>
        <taxon>Burkholderiaceae</taxon>
        <taxon>Cupriavidus</taxon>
    </lineage>
</organism>
<name>A0A375E593_9BURK</name>
<protein>
    <submittedName>
        <fullName evidence="1">Uncharacterized protein</fullName>
    </submittedName>
</protein>
<gene>
    <name evidence="1" type="ORF">CBM2613_B10195</name>
</gene>
<reference evidence="1" key="1">
    <citation type="submission" date="2018-01" db="EMBL/GenBank/DDBJ databases">
        <authorList>
            <person name="Clerissi C."/>
        </authorList>
    </citation>
    <scope>NUCLEOTIDE SEQUENCE</scope>
    <source>
        <strain evidence="1">Cupriavidus taiwanensis STM 8556</strain>
    </source>
</reference>
<evidence type="ECO:0000313" key="1">
    <source>
        <dbReference type="EMBL" id="SOZ66269.1"/>
    </source>
</evidence>
<dbReference type="Proteomes" id="UP000256952">
    <property type="component" value="Chromosome CBM2613_b"/>
</dbReference>
<proteinExistence type="predicted"/>
<comment type="caution">
    <text evidence="1">The sequence shown here is derived from an EMBL/GenBank/DDBJ whole genome shotgun (WGS) entry which is preliminary data.</text>
</comment>
<dbReference type="AlphaFoldDB" id="A0A375E593"/>